<dbReference type="InterPro" id="IPR039055">
    <property type="entry name" value="MCU_fam"/>
</dbReference>
<evidence type="ECO:0000256" key="2">
    <source>
        <dbReference type="ARBA" id="ARBA00005653"/>
    </source>
</evidence>
<name>A0A914XB59_9BILA</name>
<keyword evidence="17" id="KW-1185">Reference proteome</keyword>
<evidence type="ECO:0000256" key="1">
    <source>
        <dbReference type="ARBA" id="ARBA00004448"/>
    </source>
</evidence>
<proteinExistence type="inferred from homology"/>
<dbReference type="WBParaSite" id="PSAMB.scaffold6833size8715.g29199.t1">
    <property type="protein sequence ID" value="PSAMB.scaffold6833size8715.g29199.t1"/>
    <property type="gene ID" value="PSAMB.scaffold6833size8715.g29199"/>
</dbReference>
<dbReference type="Proteomes" id="UP000887566">
    <property type="component" value="Unplaced"/>
</dbReference>
<comment type="subcellular location">
    <subcellularLocation>
        <location evidence="1 15">Mitochondrion inner membrane</location>
        <topology evidence="1 15">Multi-pass membrane protein</topology>
    </subcellularLocation>
</comment>
<reference evidence="18" key="1">
    <citation type="submission" date="2022-11" db="UniProtKB">
        <authorList>
            <consortium name="WormBaseParasite"/>
        </authorList>
    </citation>
    <scope>IDENTIFICATION</scope>
</reference>
<evidence type="ECO:0000256" key="3">
    <source>
        <dbReference type="ARBA" id="ARBA00022448"/>
    </source>
</evidence>
<keyword evidence="4 15" id="KW-0109">Calcium transport</keyword>
<dbReference type="GO" id="GO:0051560">
    <property type="term" value="P:mitochondrial calcium ion homeostasis"/>
    <property type="evidence" value="ECO:0007669"/>
    <property type="project" value="UniProtKB-UniRule"/>
</dbReference>
<keyword evidence="7 15" id="KW-0999">Mitochondrion inner membrane</keyword>
<evidence type="ECO:0000256" key="15">
    <source>
        <dbReference type="RuleBase" id="RU367035"/>
    </source>
</evidence>
<evidence type="ECO:0000256" key="13">
    <source>
        <dbReference type="ARBA" id="ARBA00023303"/>
    </source>
</evidence>
<dbReference type="GO" id="GO:0015292">
    <property type="term" value="F:uniporter activity"/>
    <property type="evidence" value="ECO:0007669"/>
    <property type="project" value="UniProtKB-UniRule"/>
</dbReference>
<keyword evidence="12 15" id="KW-0472">Membrane</keyword>
<accession>A0A914XB59</accession>
<evidence type="ECO:0000256" key="6">
    <source>
        <dbReference type="ARBA" id="ARBA00022692"/>
    </source>
</evidence>
<organism evidence="17 18">
    <name type="scientific">Plectus sambesii</name>
    <dbReference type="NCBI Taxonomy" id="2011161"/>
    <lineage>
        <taxon>Eukaryota</taxon>
        <taxon>Metazoa</taxon>
        <taxon>Ecdysozoa</taxon>
        <taxon>Nematoda</taxon>
        <taxon>Chromadorea</taxon>
        <taxon>Plectida</taxon>
        <taxon>Plectina</taxon>
        <taxon>Plectoidea</taxon>
        <taxon>Plectidae</taxon>
        <taxon>Plectus</taxon>
    </lineage>
</organism>
<feature type="transmembrane region" description="Helical" evidence="15">
    <location>
        <begin position="27"/>
        <end position="45"/>
    </location>
</feature>
<feature type="domain" description="Calcium uniporter protein C-terminal" evidence="16">
    <location>
        <begin position="1"/>
        <end position="52"/>
    </location>
</feature>
<evidence type="ECO:0000256" key="11">
    <source>
        <dbReference type="ARBA" id="ARBA00023128"/>
    </source>
</evidence>
<dbReference type="Pfam" id="PF04678">
    <property type="entry name" value="MCU"/>
    <property type="match status" value="1"/>
</dbReference>
<comment type="domain">
    <text evidence="15">The selectivity filter, in which calcium ions are arranged in single file, is composed of two acidic rings separated by one helical turn along the central axis of the channel pore.</text>
</comment>
<feature type="transmembrane region" description="Helical" evidence="15">
    <location>
        <begin position="65"/>
        <end position="86"/>
    </location>
</feature>
<evidence type="ECO:0000256" key="4">
    <source>
        <dbReference type="ARBA" id="ARBA00022568"/>
    </source>
</evidence>
<dbReference type="GO" id="GO:0005262">
    <property type="term" value="F:calcium channel activity"/>
    <property type="evidence" value="ECO:0007669"/>
    <property type="project" value="UniProtKB-UniRule"/>
</dbReference>
<comment type="function">
    <text evidence="15">Mitochondrial inner membrane calcium uniporter that mediates calcium uptake into mitochondria. Mitochondrial calcium homeostasis plays key roles in cellular physiology and regulates cell bioenergetics, cytoplasmic calcium signals and activation of cell death pathways.</text>
</comment>
<evidence type="ECO:0000256" key="12">
    <source>
        <dbReference type="ARBA" id="ARBA00023136"/>
    </source>
</evidence>
<dbReference type="InterPro" id="IPR006769">
    <property type="entry name" value="MCU_C"/>
</dbReference>
<comment type="similarity">
    <text evidence="2 15">Belongs to the MCU (TC 1.A.77) family.</text>
</comment>
<keyword evidence="3 15" id="KW-0813">Transport</keyword>
<evidence type="ECO:0000256" key="8">
    <source>
        <dbReference type="ARBA" id="ARBA00022837"/>
    </source>
</evidence>
<dbReference type="PANTHER" id="PTHR13462:SF10">
    <property type="entry name" value="CALCIUM UNIPORTER PROTEIN, MITOCHONDRIAL"/>
    <property type="match status" value="1"/>
</dbReference>
<dbReference type="PANTHER" id="PTHR13462">
    <property type="entry name" value="CALCIUM UNIPORTER PROTEIN, MITOCHONDRIAL"/>
    <property type="match status" value="1"/>
</dbReference>
<evidence type="ECO:0000313" key="17">
    <source>
        <dbReference type="Proteomes" id="UP000887566"/>
    </source>
</evidence>
<evidence type="ECO:0000259" key="16">
    <source>
        <dbReference type="Pfam" id="PF04678"/>
    </source>
</evidence>
<keyword evidence="6 15" id="KW-0812">Transmembrane</keyword>
<dbReference type="GO" id="GO:1990246">
    <property type="term" value="C:uniplex complex"/>
    <property type="evidence" value="ECO:0007669"/>
    <property type="project" value="TreeGrafter"/>
</dbReference>
<evidence type="ECO:0000313" key="18">
    <source>
        <dbReference type="WBParaSite" id="PSAMB.scaffold6833size8715.g29199.t1"/>
    </source>
</evidence>
<dbReference type="GO" id="GO:0036444">
    <property type="term" value="P:calcium import into the mitochondrion"/>
    <property type="evidence" value="ECO:0007669"/>
    <property type="project" value="TreeGrafter"/>
</dbReference>
<keyword evidence="13 15" id="KW-0407">Ion channel</keyword>
<keyword evidence="10 15" id="KW-0406">Ion transport</keyword>
<evidence type="ECO:0000256" key="14">
    <source>
        <dbReference type="ARBA" id="ARBA00036634"/>
    </source>
</evidence>
<keyword evidence="11 15" id="KW-0496">Mitochondrion</keyword>
<keyword evidence="5 15" id="KW-0107">Calcium channel</keyword>
<protein>
    <recommendedName>
        <fullName evidence="15">Calcium uniporter protein</fullName>
    </recommendedName>
</protein>
<sequence>MAAMGAQMGVYARLTWWEYSWDIMEPVTYFTTYATVIGSFGYYLLTRQVHFLRFFRAIDRRGFVWICEILHLAGILVFGPLNPIVITQRNCAKQFRRVT</sequence>
<dbReference type="AlphaFoldDB" id="A0A914XB59"/>
<evidence type="ECO:0000256" key="10">
    <source>
        <dbReference type="ARBA" id="ARBA00023065"/>
    </source>
</evidence>
<comment type="catalytic activity">
    <reaction evidence="14">
        <text>Ca(2+)(in) = Ca(2+)(out)</text>
        <dbReference type="Rhea" id="RHEA:29671"/>
        <dbReference type="ChEBI" id="CHEBI:29108"/>
    </reaction>
</comment>
<evidence type="ECO:0000256" key="7">
    <source>
        <dbReference type="ARBA" id="ARBA00022792"/>
    </source>
</evidence>
<keyword evidence="8 15" id="KW-0106">Calcium</keyword>
<evidence type="ECO:0000256" key="9">
    <source>
        <dbReference type="ARBA" id="ARBA00022989"/>
    </source>
</evidence>
<evidence type="ECO:0000256" key="5">
    <source>
        <dbReference type="ARBA" id="ARBA00022673"/>
    </source>
</evidence>
<keyword evidence="9 15" id="KW-1133">Transmembrane helix</keyword>